<dbReference type="InterPro" id="IPR029058">
    <property type="entry name" value="AB_hydrolase_fold"/>
</dbReference>
<dbReference type="GO" id="GO:0016747">
    <property type="term" value="F:acyltransferase activity, transferring groups other than amino-acyl groups"/>
    <property type="evidence" value="ECO:0007669"/>
    <property type="project" value="TreeGrafter"/>
</dbReference>
<name>A0AAU7V6L5_9ACTO</name>
<dbReference type="PANTHER" id="PTHR48098:SF1">
    <property type="entry name" value="DIACYLGLYCEROL ACYLTRANSFERASE_MYCOLYLTRANSFERASE AG85A"/>
    <property type="match status" value="1"/>
</dbReference>
<gene>
    <name evidence="1" type="ORF">SAC06_08565</name>
</gene>
<dbReference type="KEGG" id="sapp:SAC06_08565"/>
<dbReference type="EMBL" id="CP138335">
    <property type="protein sequence ID" value="XBW07687.1"/>
    <property type="molecule type" value="Genomic_DNA"/>
</dbReference>
<dbReference type="InterPro" id="IPR000801">
    <property type="entry name" value="Esterase-like"/>
</dbReference>
<proteinExistence type="predicted"/>
<reference evidence="1" key="1">
    <citation type="submission" date="2023-11" db="EMBL/GenBank/DDBJ databases">
        <title>Scrofimicrobium hongkongense sp. nov., isolated from a patient with peritonitis.</title>
        <authorList>
            <person name="Lao H.Y."/>
            <person name="Wong A.Y.P."/>
            <person name="Ng T.L."/>
            <person name="Wong R.Y.L."/>
            <person name="Yau M.C.Y."/>
            <person name="Lam J.Y.W."/>
            <person name="Siu G.K.H."/>
        </authorList>
    </citation>
    <scope>NUCLEOTIDE SEQUENCE</scope>
    <source>
        <strain evidence="1">R131</strain>
    </source>
</reference>
<sequence>MSIQSWNSVQSAELEMATSLALVTPGEYLPRQGPDPRLLILLHGLTGNHTQWLVRADLQEMADRHNLVIALPDGQRSFWLNQVHGLRWGAWVGAELPALLARRLRLSPDRPLIGGLSMGGYGALRAAFDYPRTFAGAFSLSGTLDVTEPAFRGRHPDLYQIGFGSAEAARPEDDLVARAAGSAELPPVFASCGTGDRLLDQNRRFAEAMGRSGHRVEYREGPGEHNFAFWTHWLPVATEWTLAAASD</sequence>
<organism evidence="1">
    <name type="scientific">Scrofimicrobium appendicitidis</name>
    <dbReference type="NCBI Taxonomy" id="3079930"/>
    <lineage>
        <taxon>Bacteria</taxon>
        <taxon>Bacillati</taxon>
        <taxon>Actinomycetota</taxon>
        <taxon>Actinomycetes</taxon>
        <taxon>Actinomycetales</taxon>
        <taxon>Actinomycetaceae</taxon>
        <taxon>Scrofimicrobium</taxon>
    </lineage>
</organism>
<dbReference type="GO" id="GO:0016787">
    <property type="term" value="F:hydrolase activity"/>
    <property type="evidence" value="ECO:0007669"/>
    <property type="project" value="UniProtKB-KW"/>
</dbReference>
<accession>A0AAU7V6L5</accession>
<dbReference type="Pfam" id="PF00756">
    <property type="entry name" value="Esterase"/>
    <property type="match status" value="1"/>
</dbReference>
<dbReference type="RefSeq" id="WP_350257890.1">
    <property type="nucleotide sequence ID" value="NZ_CP138335.1"/>
</dbReference>
<keyword evidence="1" id="KW-0378">Hydrolase</keyword>
<protein>
    <submittedName>
        <fullName evidence="1">Alpha/beta hydrolase-fold protein</fullName>
    </submittedName>
</protein>
<dbReference type="InterPro" id="IPR050583">
    <property type="entry name" value="Mycobacterial_A85_antigen"/>
</dbReference>
<evidence type="ECO:0000313" key="1">
    <source>
        <dbReference type="EMBL" id="XBW07687.1"/>
    </source>
</evidence>
<dbReference type="AlphaFoldDB" id="A0AAU7V6L5"/>
<dbReference type="PANTHER" id="PTHR48098">
    <property type="entry name" value="ENTEROCHELIN ESTERASE-RELATED"/>
    <property type="match status" value="1"/>
</dbReference>
<dbReference type="SUPFAM" id="SSF53474">
    <property type="entry name" value="alpha/beta-Hydrolases"/>
    <property type="match status" value="1"/>
</dbReference>
<dbReference type="Gene3D" id="3.40.50.1820">
    <property type="entry name" value="alpha/beta hydrolase"/>
    <property type="match status" value="1"/>
</dbReference>